<dbReference type="AlphaFoldDB" id="A0A9D2PLT7"/>
<dbReference type="EMBL" id="DWVZ01000036">
    <property type="protein sequence ID" value="HJC62569.1"/>
    <property type="molecule type" value="Genomic_DNA"/>
</dbReference>
<reference evidence="2" key="1">
    <citation type="journal article" date="2021" name="PeerJ">
        <title>Extensive microbial diversity within the chicken gut microbiome revealed by metagenomics and culture.</title>
        <authorList>
            <person name="Gilroy R."/>
            <person name="Ravi A."/>
            <person name="Getino M."/>
            <person name="Pursley I."/>
            <person name="Horton D.L."/>
            <person name="Alikhan N.F."/>
            <person name="Baker D."/>
            <person name="Gharbi K."/>
            <person name="Hall N."/>
            <person name="Watson M."/>
            <person name="Adriaenssens E.M."/>
            <person name="Foster-Nyarko E."/>
            <person name="Jarju S."/>
            <person name="Secka A."/>
            <person name="Antonio M."/>
            <person name="Oren A."/>
            <person name="Chaudhuri R.R."/>
            <person name="La Ragione R."/>
            <person name="Hildebrand F."/>
            <person name="Pallen M.J."/>
        </authorList>
    </citation>
    <scope>NUCLEOTIDE SEQUENCE</scope>
    <source>
        <strain evidence="2">ChiBcec2-3848</strain>
    </source>
</reference>
<keyword evidence="1" id="KW-0732">Signal</keyword>
<name>A0A9D2PLT7_9FIRM</name>
<accession>A0A9D2PLT7</accession>
<dbReference type="InterPro" id="IPR024008">
    <property type="entry name" value="BsaA"/>
</dbReference>
<dbReference type="InterPro" id="IPR023833">
    <property type="entry name" value="Signal_pept_SipW-depend-type"/>
</dbReference>
<evidence type="ECO:0000313" key="3">
    <source>
        <dbReference type="Proteomes" id="UP000823886"/>
    </source>
</evidence>
<organism evidence="2 3">
    <name type="scientific">Candidatus Blautia merdavium</name>
    <dbReference type="NCBI Taxonomy" id="2838494"/>
    <lineage>
        <taxon>Bacteria</taxon>
        <taxon>Bacillati</taxon>
        <taxon>Bacillota</taxon>
        <taxon>Clostridia</taxon>
        <taxon>Lachnospirales</taxon>
        <taxon>Lachnospiraceae</taxon>
        <taxon>Blautia</taxon>
    </lineage>
</organism>
<dbReference type="NCBIfam" id="TIGR04088">
    <property type="entry name" value="cognate_SipW"/>
    <property type="match status" value="1"/>
</dbReference>
<reference evidence="2" key="2">
    <citation type="submission" date="2021-04" db="EMBL/GenBank/DDBJ databases">
        <authorList>
            <person name="Gilroy R."/>
        </authorList>
    </citation>
    <scope>NUCLEOTIDE SEQUENCE</scope>
    <source>
        <strain evidence="2">ChiBcec2-3848</strain>
    </source>
</reference>
<evidence type="ECO:0000313" key="2">
    <source>
        <dbReference type="EMBL" id="HJC62569.1"/>
    </source>
</evidence>
<feature type="chain" id="PRO_5038983844" evidence="1">
    <location>
        <begin position="24"/>
        <end position="287"/>
    </location>
</feature>
<dbReference type="Proteomes" id="UP000823886">
    <property type="component" value="Unassembled WGS sequence"/>
</dbReference>
<dbReference type="NCBIfam" id="TIGR04090">
    <property type="entry name" value="exp_by_SipW_IV"/>
    <property type="match status" value="1"/>
</dbReference>
<gene>
    <name evidence="2" type="ORF">H9753_02965</name>
</gene>
<protein>
    <submittedName>
        <fullName evidence="2">BsaA family SipW-dependent biofilm matrix protein</fullName>
    </submittedName>
</protein>
<evidence type="ECO:0000256" key="1">
    <source>
        <dbReference type="SAM" id="SignalP"/>
    </source>
</evidence>
<comment type="caution">
    <text evidence="2">The sequence shown here is derived from an EMBL/GenBank/DDBJ whole genome shotgun (WGS) entry which is preliminary data.</text>
</comment>
<proteinExistence type="predicted"/>
<sequence length="287" mass="31547">MNKKSKVAVAGVAAVALVGGTLAYWSSTTTINNPFSTNSYGGETVEEFNPKEGDGWEPGGKVDKVVSVNNTGDYSIFARVRFEETWTRKDTNEDGEVEVVTLDGYPMYSNTEDGEKNTLFFPTSAAAIPAEGGSVVYKEINTNTTDWIDGKDGYYYSTEILAGDDTDALLQSVTLLPETDMGTYVDVNWVSLDGENWEKGKLIVTENEDGSQTVTIDYDNPKRLDEEITDPNQTIYQKVETMLKSDEKGYADADYVLTIVTELCQSTEDEEGNAIPTKWPMPTTASN</sequence>
<feature type="signal peptide" evidence="1">
    <location>
        <begin position="1"/>
        <end position="23"/>
    </location>
</feature>